<comment type="caution">
    <text evidence="2">The sequence shown here is derived from an EMBL/GenBank/DDBJ whole genome shotgun (WGS) entry which is preliminary data.</text>
</comment>
<evidence type="ECO:0000256" key="1">
    <source>
        <dbReference type="SAM" id="MobiDB-lite"/>
    </source>
</evidence>
<dbReference type="AlphaFoldDB" id="A0A8J3J6V0"/>
<reference evidence="2" key="1">
    <citation type="submission" date="2021-01" db="EMBL/GenBank/DDBJ databases">
        <title>Whole genome shotgun sequence of Actinocatenispora rupis NBRC 107355.</title>
        <authorList>
            <person name="Komaki H."/>
            <person name="Tamura T."/>
        </authorList>
    </citation>
    <scope>NUCLEOTIDE SEQUENCE</scope>
    <source>
        <strain evidence="2">NBRC 107355</strain>
    </source>
</reference>
<protein>
    <recommendedName>
        <fullName evidence="4">DUF4913 domain-containing protein</fullName>
    </recommendedName>
</protein>
<gene>
    <name evidence="2" type="ORF">Aru02nite_68190</name>
</gene>
<name>A0A8J3J6V0_9ACTN</name>
<evidence type="ECO:0008006" key="4">
    <source>
        <dbReference type="Google" id="ProtNLM"/>
    </source>
</evidence>
<proteinExistence type="predicted"/>
<accession>A0A8J3J6V0</accession>
<sequence>MAESEKPAPGREPGQPVQKQKPRPWVWDRHGDELYRKSWARFAEWVAWLESAYAPWVLLPPCWPAHTGLAAELKLFWYWHRWTQTGQASPADAVRWHSELRHAASAWRELATCSHEPPVRHRQAIARDRRRRTEDFVDRAMRREFEAEAGED</sequence>
<feature type="region of interest" description="Disordered" evidence="1">
    <location>
        <begin position="1"/>
        <end position="23"/>
    </location>
</feature>
<evidence type="ECO:0000313" key="3">
    <source>
        <dbReference type="Proteomes" id="UP000612808"/>
    </source>
</evidence>
<organism evidence="2 3">
    <name type="scientific">Actinocatenispora rupis</name>
    <dbReference type="NCBI Taxonomy" id="519421"/>
    <lineage>
        <taxon>Bacteria</taxon>
        <taxon>Bacillati</taxon>
        <taxon>Actinomycetota</taxon>
        <taxon>Actinomycetes</taxon>
        <taxon>Micromonosporales</taxon>
        <taxon>Micromonosporaceae</taxon>
        <taxon>Actinocatenispora</taxon>
    </lineage>
</organism>
<evidence type="ECO:0000313" key="2">
    <source>
        <dbReference type="EMBL" id="GID15930.1"/>
    </source>
</evidence>
<dbReference type="RefSeq" id="WP_203664456.1">
    <property type="nucleotide sequence ID" value="NZ_BAAAZM010000001.1"/>
</dbReference>
<dbReference type="EMBL" id="BOMB01000050">
    <property type="protein sequence ID" value="GID15930.1"/>
    <property type="molecule type" value="Genomic_DNA"/>
</dbReference>
<dbReference type="Proteomes" id="UP000612808">
    <property type="component" value="Unassembled WGS sequence"/>
</dbReference>
<keyword evidence="3" id="KW-1185">Reference proteome</keyword>